<accession>A0ACB8SSD4</accession>
<name>A0ACB8SSD4_9AGAM</name>
<reference evidence="1" key="1">
    <citation type="submission" date="2021-03" db="EMBL/GenBank/DDBJ databases">
        <authorList>
            <consortium name="DOE Joint Genome Institute"/>
            <person name="Ahrendt S."/>
            <person name="Looney B.P."/>
            <person name="Miyauchi S."/>
            <person name="Morin E."/>
            <person name="Drula E."/>
            <person name="Courty P.E."/>
            <person name="Chicoki N."/>
            <person name="Fauchery L."/>
            <person name="Kohler A."/>
            <person name="Kuo A."/>
            <person name="Labutti K."/>
            <person name="Pangilinan J."/>
            <person name="Lipzen A."/>
            <person name="Riley R."/>
            <person name="Andreopoulos W."/>
            <person name="He G."/>
            <person name="Johnson J."/>
            <person name="Barry K.W."/>
            <person name="Grigoriev I.V."/>
            <person name="Nagy L."/>
            <person name="Hibbett D."/>
            <person name="Henrissat B."/>
            <person name="Matheny P.B."/>
            <person name="Labbe J."/>
            <person name="Martin F."/>
        </authorList>
    </citation>
    <scope>NUCLEOTIDE SEQUENCE</scope>
    <source>
        <strain evidence="1">HHB10654</strain>
    </source>
</reference>
<gene>
    <name evidence="1" type="ORF">BV25DRAFT_1809949</name>
</gene>
<protein>
    <submittedName>
        <fullName evidence="1">Uncharacterized protein</fullName>
    </submittedName>
</protein>
<organism evidence="1 2">
    <name type="scientific">Artomyces pyxidatus</name>
    <dbReference type="NCBI Taxonomy" id="48021"/>
    <lineage>
        <taxon>Eukaryota</taxon>
        <taxon>Fungi</taxon>
        <taxon>Dikarya</taxon>
        <taxon>Basidiomycota</taxon>
        <taxon>Agaricomycotina</taxon>
        <taxon>Agaricomycetes</taxon>
        <taxon>Russulales</taxon>
        <taxon>Auriscalpiaceae</taxon>
        <taxon>Artomyces</taxon>
    </lineage>
</organism>
<dbReference type="Proteomes" id="UP000814140">
    <property type="component" value="Unassembled WGS sequence"/>
</dbReference>
<evidence type="ECO:0000313" key="2">
    <source>
        <dbReference type="Proteomes" id="UP000814140"/>
    </source>
</evidence>
<proteinExistence type="predicted"/>
<sequence>MSSCAICSGLFKAPTALPCGHVYCYDCITKATRSSTSMSTTVCPTCRAPFSIAAVDVNLVPQHLRHYFLPPFRRIYLDTPAPPPHFSTSSVSPSPPRQLSARTTQLQAENRVLRESCLAWRQRAEAQAAASLGLAALIRVAKEQERTRRQERDEFSRKYDVLLKQISVSRERLPWCVLWPVPLRLLAHDFEQ</sequence>
<evidence type="ECO:0000313" key="1">
    <source>
        <dbReference type="EMBL" id="KAI0058860.1"/>
    </source>
</evidence>
<reference evidence="1" key="2">
    <citation type="journal article" date="2022" name="New Phytol.">
        <title>Evolutionary transition to the ectomycorrhizal habit in the genomes of a hyperdiverse lineage of mushroom-forming fungi.</title>
        <authorList>
            <person name="Looney B."/>
            <person name="Miyauchi S."/>
            <person name="Morin E."/>
            <person name="Drula E."/>
            <person name="Courty P.E."/>
            <person name="Kohler A."/>
            <person name="Kuo A."/>
            <person name="LaButti K."/>
            <person name="Pangilinan J."/>
            <person name="Lipzen A."/>
            <person name="Riley R."/>
            <person name="Andreopoulos W."/>
            <person name="He G."/>
            <person name="Johnson J."/>
            <person name="Nolan M."/>
            <person name="Tritt A."/>
            <person name="Barry K.W."/>
            <person name="Grigoriev I.V."/>
            <person name="Nagy L.G."/>
            <person name="Hibbett D."/>
            <person name="Henrissat B."/>
            <person name="Matheny P.B."/>
            <person name="Labbe J."/>
            <person name="Martin F.M."/>
        </authorList>
    </citation>
    <scope>NUCLEOTIDE SEQUENCE</scope>
    <source>
        <strain evidence="1">HHB10654</strain>
    </source>
</reference>
<dbReference type="EMBL" id="MU277231">
    <property type="protein sequence ID" value="KAI0058860.1"/>
    <property type="molecule type" value="Genomic_DNA"/>
</dbReference>
<keyword evidence="2" id="KW-1185">Reference proteome</keyword>
<comment type="caution">
    <text evidence="1">The sequence shown here is derived from an EMBL/GenBank/DDBJ whole genome shotgun (WGS) entry which is preliminary data.</text>
</comment>